<organism evidence="1 2">
    <name type="scientific">Elysia crispata</name>
    <name type="common">lettuce slug</name>
    <dbReference type="NCBI Taxonomy" id="231223"/>
    <lineage>
        <taxon>Eukaryota</taxon>
        <taxon>Metazoa</taxon>
        <taxon>Spiralia</taxon>
        <taxon>Lophotrochozoa</taxon>
        <taxon>Mollusca</taxon>
        <taxon>Gastropoda</taxon>
        <taxon>Heterobranchia</taxon>
        <taxon>Euthyneura</taxon>
        <taxon>Panpulmonata</taxon>
        <taxon>Sacoglossa</taxon>
        <taxon>Placobranchoidea</taxon>
        <taxon>Plakobranchidae</taxon>
        <taxon>Elysia</taxon>
    </lineage>
</organism>
<protein>
    <submittedName>
        <fullName evidence="1">Uncharacterized protein</fullName>
    </submittedName>
</protein>
<comment type="caution">
    <text evidence="1">The sequence shown here is derived from an EMBL/GenBank/DDBJ whole genome shotgun (WGS) entry which is preliminary data.</text>
</comment>
<reference evidence="1" key="1">
    <citation type="journal article" date="2023" name="G3 (Bethesda)">
        <title>A reference genome for the long-term kleptoplast-retaining sea slug Elysia crispata morphotype clarki.</title>
        <authorList>
            <person name="Eastman K.E."/>
            <person name="Pendleton A.L."/>
            <person name="Shaikh M.A."/>
            <person name="Suttiyut T."/>
            <person name="Ogas R."/>
            <person name="Tomko P."/>
            <person name="Gavelis G."/>
            <person name="Widhalm J.R."/>
            <person name="Wisecaver J.H."/>
        </authorList>
    </citation>
    <scope>NUCLEOTIDE SEQUENCE</scope>
    <source>
        <strain evidence="1">ECLA1</strain>
    </source>
</reference>
<name>A0AAE0Z1N2_9GAST</name>
<dbReference type="AlphaFoldDB" id="A0AAE0Z1N2"/>
<gene>
    <name evidence="1" type="ORF">RRG08_022526</name>
</gene>
<evidence type="ECO:0000313" key="1">
    <source>
        <dbReference type="EMBL" id="KAK3761122.1"/>
    </source>
</evidence>
<dbReference type="EMBL" id="JAWDGP010004927">
    <property type="protein sequence ID" value="KAK3761122.1"/>
    <property type="molecule type" value="Genomic_DNA"/>
</dbReference>
<sequence>MNGSINFTTRQRPGQLSLQVENNSANPAVLDCIRQWPGRQVKDEPLWSAPSHWLKLSSPIIATLASPCGLRAASVETSPVVRSVANFCGDHSVMVMVVAAEIVTTSMIVLLAGHLYSVSSGSTQILLSVSDLYQSSWRDETPTSPYVDRSVRIYTSRAGEMRPRPHPMSTALLGSIPVELAR</sequence>
<proteinExistence type="predicted"/>
<keyword evidence="2" id="KW-1185">Reference proteome</keyword>
<accession>A0AAE0Z1N2</accession>
<dbReference type="Proteomes" id="UP001283361">
    <property type="component" value="Unassembled WGS sequence"/>
</dbReference>
<evidence type="ECO:0000313" key="2">
    <source>
        <dbReference type="Proteomes" id="UP001283361"/>
    </source>
</evidence>